<protein>
    <submittedName>
        <fullName evidence="1">Uncharacterized protein</fullName>
    </submittedName>
</protein>
<organism evidence="1 2">
    <name type="scientific">Podospora aff. communis PSN243</name>
    <dbReference type="NCBI Taxonomy" id="3040156"/>
    <lineage>
        <taxon>Eukaryota</taxon>
        <taxon>Fungi</taxon>
        <taxon>Dikarya</taxon>
        <taxon>Ascomycota</taxon>
        <taxon>Pezizomycotina</taxon>
        <taxon>Sordariomycetes</taxon>
        <taxon>Sordariomycetidae</taxon>
        <taxon>Sordariales</taxon>
        <taxon>Podosporaceae</taxon>
        <taxon>Podospora</taxon>
    </lineage>
</organism>
<dbReference type="Proteomes" id="UP001321760">
    <property type="component" value="Unassembled WGS sequence"/>
</dbReference>
<comment type="caution">
    <text evidence="1">The sequence shown here is derived from an EMBL/GenBank/DDBJ whole genome shotgun (WGS) entry which is preliminary data.</text>
</comment>
<gene>
    <name evidence="1" type="ORF">QBC34DRAFT_469908</name>
</gene>
<name>A0AAV9GGF5_9PEZI</name>
<proteinExistence type="predicted"/>
<keyword evidence="2" id="KW-1185">Reference proteome</keyword>
<evidence type="ECO:0000313" key="1">
    <source>
        <dbReference type="EMBL" id="KAK4446465.1"/>
    </source>
</evidence>
<dbReference type="EMBL" id="MU865957">
    <property type="protein sequence ID" value="KAK4446465.1"/>
    <property type="molecule type" value="Genomic_DNA"/>
</dbReference>
<reference evidence="1" key="1">
    <citation type="journal article" date="2023" name="Mol. Phylogenet. Evol.">
        <title>Genome-scale phylogeny and comparative genomics of the fungal order Sordariales.</title>
        <authorList>
            <person name="Hensen N."/>
            <person name="Bonometti L."/>
            <person name="Westerberg I."/>
            <person name="Brannstrom I.O."/>
            <person name="Guillou S."/>
            <person name="Cros-Aarteil S."/>
            <person name="Calhoun S."/>
            <person name="Haridas S."/>
            <person name="Kuo A."/>
            <person name="Mondo S."/>
            <person name="Pangilinan J."/>
            <person name="Riley R."/>
            <person name="LaButti K."/>
            <person name="Andreopoulos B."/>
            <person name="Lipzen A."/>
            <person name="Chen C."/>
            <person name="Yan M."/>
            <person name="Daum C."/>
            <person name="Ng V."/>
            <person name="Clum A."/>
            <person name="Steindorff A."/>
            <person name="Ohm R.A."/>
            <person name="Martin F."/>
            <person name="Silar P."/>
            <person name="Natvig D.O."/>
            <person name="Lalanne C."/>
            <person name="Gautier V."/>
            <person name="Ament-Velasquez S.L."/>
            <person name="Kruys A."/>
            <person name="Hutchinson M.I."/>
            <person name="Powell A.J."/>
            <person name="Barry K."/>
            <person name="Miller A.N."/>
            <person name="Grigoriev I.V."/>
            <person name="Debuchy R."/>
            <person name="Gladieux P."/>
            <person name="Hiltunen Thoren M."/>
            <person name="Johannesson H."/>
        </authorList>
    </citation>
    <scope>NUCLEOTIDE SEQUENCE</scope>
    <source>
        <strain evidence="1">PSN243</strain>
    </source>
</reference>
<accession>A0AAV9GGF5</accession>
<reference evidence="1" key="2">
    <citation type="submission" date="2023-05" db="EMBL/GenBank/DDBJ databases">
        <authorList>
            <consortium name="Lawrence Berkeley National Laboratory"/>
            <person name="Steindorff A."/>
            <person name="Hensen N."/>
            <person name="Bonometti L."/>
            <person name="Westerberg I."/>
            <person name="Brannstrom I.O."/>
            <person name="Guillou S."/>
            <person name="Cros-Aarteil S."/>
            <person name="Calhoun S."/>
            <person name="Haridas S."/>
            <person name="Kuo A."/>
            <person name="Mondo S."/>
            <person name="Pangilinan J."/>
            <person name="Riley R."/>
            <person name="Labutti K."/>
            <person name="Andreopoulos B."/>
            <person name="Lipzen A."/>
            <person name="Chen C."/>
            <person name="Yanf M."/>
            <person name="Daum C."/>
            <person name="Ng V."/>
            <person name="Clum A."/>
            <person name="Ohm R."/>
            <person name="Martin F."/>
            <person name="Silar P."/>
            <person name="Natvig D."/>
            <person name="Lalanne C."/>
            <person name="Gautier V."/>
            <person name="Ament-Velasquez S.L."/>
            <person name="Kruys A."/>
            <person name="Hutchinson M.I."/>
            <person name="Powell A.J."/>
            <person name="Barry K."/>
            <person name="Miller A.N."/>
            <person name="Grigoriev I.V."/>
            <person name="Debuchy R."/>
            <person name="Gladieux P."/>
            <person name="Thoren M.H."/>
            <person name="Johannesson H."/>
        </authorList>
    </citation>
    <scope>NUCLEOTIDE SEQUENCE</scope>
    <source>
        <strain evidence="1">PSN243</strain>
    </source>
</reference>
<evidence type="ECO:0000313" key="2">
    <source>
        <dbReference type="Proteomes" id="UP001321760"/>
    </source>
</evidence>
<dbReference type="AlphaFoldDB" id="A0AAV9GGF5"/>
<sequence length="162" mass="18128">MKLFTATYPHVMKFLHNLEEELDEGESSEVDLRGLQEGRLSSPEESGSEEGDDASVCSYRSVSMIERSDWGEVSFIDEDGHIDTWANADARGDRRAGRLHVCTWVTMPRTQMAARASAVPELVLITPEGEENGLEDMAYYPCANSWADMDSESEEEVVSEEE</sequence>